<dbReference type="RefSeq" id="WP_010839032.1">
    <property type="nucleotide sequence ID" value="NZ_QRCM01000001.1"/>
</dbReference>
<dbReference type="CDD" id="cd03064">
    <property type="entry name" value="TRX_Fd_NuoE"/>
    <property type="match status" value="1"/>
</dbReference>
<feature type="region of interest" description="Disordered" evidence="7">
    <location>
        <begin position="1"/>
        <end position="25"/>
    </location>
</feature>
<evidence type="ECO:0000313" key="9">
    <source>
        <dbReference type="Proteomes" id="UP000471120"/>
    </source>
</evidence>
<evidence type="ECO:0000313" key="8">
    <source>
        <dbReference type="EMBL" id="TXG89639.1"/>
    </source>
</evidence>
<dbReference type="FunFam" id="1.10.10.1590:FF:000001">
    <property type="entry name" value="NADH-quinone oxidoreductase subunit E"/>
    <property type="match status" value="1"/>
</dbReference>
<dbReference type="AlphaFoldDB" id="A0A6P2CA61"/>
<dbReference type="Gene3D" id="1.10.10.1590">
    <property type="entry name" value="NADH-quinone oxidoreductase subunit E"/>
    <property type="match status" value="1"/>
</dbReference>
<dbReference type="PANTHER" id="PTHR10371:SF3">
    <property type="entry name" value="NADH DEHYDROGENASE [UBIQUINONE] FLAVOPROTEIN 2, MITOCHONDRIAL"/>
    <property type="match status" value="1"/>
</dbReference>
<dbReference type="PANTHER" id="PTHR10371">
    <property type="entry name" value="NADH DEHYDROGENASE UBIQUINONE FLAVOPROTEIN 2, MITOCHONDRIAL"/>
    <property type="match status" value="1"/>
</dbReference>
<dbReference type="NCBIfam" id="NF005721">
    <property type="entry name" value="PRK07539.1-1"/>
    <property type="match status" value="1"/>
</dbReference>
<comment type="similarity">
    <text evidence="1">Belongs to the complex I 24 kDa subunit family.</text>
</comment>
<proteinExistence type="inferred from homology"/>
<evidence type="ECO:0000256" key="7">
    <source>
        <dbReference type="SAM" id="MobiDB-lite"/>
    </source>
</evidence>
<dbReference type="InterPro" id="IPR036249">
    <property type="entry name" value="Thioredoxin-like_sf"/>
</dbReference>
<dbReference type="Proteomes" id="UP000471120">
    <property type="component" value="Unassembled WGS sequence"/>
</dbReference>
<evidence type="ECO:0000256" key="5">
    <source>
        <dbReference type="ARBA" id="ARBA00023014"/>
    </source>
</evidence>
<dbReference type="GO" id="GO:0003954">
    <property type="term" value="F:NADH dehydrogenase activity"/>
    <property type="evidence" value="ECO:0007669"/>
    <property type="project" value="TreeGrafter"/>
</dbReference>
<feature type="region of interest" description="Disordered" evidence="7">
    <location>
        <begin position="237"/>
        <end position="283"/>
    </location>
</feature>
<dbReference type="GO" id="GO:0051537">
    <property type="term" value="F:2 iron, 2 sulfur cluster binding"/>
    <property type="evidence" value="ECO:0007669"/>
    <property type="project" value="UniProtKB-KW"/>
</dbReference>
<dbReference type="InterPro" id="IPR041921">
    <property type="entry name" value="NuoE_N"/>
</dbReference>
<evidence type="ECO:0000256" key="3">
    <source>
        <dbReference type="ARBA" id="ARBA00022723"/>
    </source>
</evidence>
<accession>A0A6P2CA61</accession>
<dbReference type="SUPFAM" id="SSF52833">
    <property type="entry name" value="Thioredoxin-like"/>
    <property type="match status" value="1"/>
</dbReference>
<protein>
    <submittedName>
        <fullName evidence="8">NADH-quinone oxidoreductase subunit NuoE</fullName>
        <ecNumber evidence="8">1.6.5.11</ecNumber>
    </submittedName>
</protein>
<keyword evidence="8" id="KW-0560">Oxidoreductase</keyword>
<gene>
    <name evidence="8" type="ORF">DW322_04635</name>
</gene>
<dbReference type="EMBL" id="QRCM01000001">
    <property type="protein sequence ID" value="TXG89639.1"/>
    <property type="molecule type" value="Genomic_DNA"/>
</dbReference>
<feature type="compositionally biased region" description="Polar residues" evidence="7">
    <location>
        <begin position="1"/>
        <end position="16"/>
    </location>
</feature>
<keyword evidence="2" id="KW-0001">2Fe-2S</keyword>
<keyword evidence="3" id="KW-0479">Metal-binding</keyword>
<name>A0A6P2CA61_9NOCA</name>
<organism evidence="8 9">
    <name type="scientific">Rhodococcus rhodnii</name>
    <dbReference type="NCBI Taxonomy" id="38312"/>
    <lineage>
        <taxon>Bacteria</taxon>
        <taxon>Bacillati</taxon>
        <taxon>Actinomycetota</taxon>
        <taxon>Actinomycetes</taxon>
        <taxon>Mycobacteriales</taxon>
        <taxon>Nocardiaceae</taxon>
        <taxon>Rhodococcus</taxon>
    </lineage>
</organism>
<reference evidence="8 9" key="1">
    <citation type="submission" date="2018-07" db="EMBL/GenBank/DDBJ databases">
        <title>Genome sequence of Rhodococcus rhodnii ATCC 35071 from Rhodnius prolixus.</title>
        <authorList>
            <person name="Patel V."/>
            <person name="Vogel K.J."/>
        </authorList>
    </citation>
    <scope>NUCLEOTIDE SEQUENCE [LARGE SCALE GENOMIC DNA]</scope>
    <source>
        <strain evidence="8 9">ATCC 35071</strain>
    </source>
</reference>
<feature type="compositionally biased region" description="Basic and acidic residues" evidence="7">
    <location>
        <begin position="261"/>
        <end position="277"/>
    </location>
</feature>
<evidence type="ECO:0000256" key="6">
    <source>
        <dbReference type="ARBA" id="ARBA00034078"/>
    </source>
</evidence>
<dbReference type="GO" id="GO:0046872">
    <property type="term" value="F:metal ion binding"/>
    <property type="evidence" value="ECO:0007669"/>
    <property type="project" value="UniProtKB-KW"/>
</dbReference>
<dbReference type="Pfam" id="PF01257">
    <property type="entry name" value="2Fe-2S_thioredx"/>
    <property type="match status" value="1"/>
</dbReference>
<evidence type="ECO:0000256" key="1">
    <source>
        <dbReference type="ARBA" id="ARBA00010643"/>
    </source>
</evidence>
<dbReference type="InterPro" id="IPR042128">
    <property type="entry name" value="NuoE_dom"/>
</dbReference>
<comment type="caution">
    <text evidence="8">The sequence shown here is derived from an EMBL/GenBank/DDBJ whole genome shotgun (WGS) entry which is preliminary data.</text>
</comment>
<dbReference type="EC" id="1.6.5.11" evidence="8"/>
<keyword evidence="5" id="KW-0411">Iron-sulfur</keyword>
<evidence type="ECO:0000256" key="2">
    <source>
        <dbReference type="ARBA" id="ARBA00022714"/>
    </source>
</evidence>
<comment type="cofactor">
    <cofactor evidence="6">
        <name>[2Fe-2S] cluster</name>
        <dbReference type="ChEBI" id="CHEBI:190135"/>
    </cofactor>
</comment>
<keyword evidence="4" id="KW-0408">Iron</keyword>
<evidence type="ECO:0000256" key="4">
    <source>
        <dbReference type="ARBA" id="ARBA00023004"/>
    </source>
</evidence>
<dbReference type="Gene3D" id="3.40.30.10">
    <property type="entry name" value="Glutaredoxin"/>
    <property type="match status" value="1"/>
</dbReference>
<sequence>MTGDPTTVEQAGTFESRQLGKGAATDPVAPAPVLLQIGPRPDEATQLVQPGARTTYPAATLDELHSDAAQIVALYPSPRSALLPLLHLVQSVDGYITPAGIDFCADTLALTGAEVAAVATFYSMYRRSPTGEYVVGVCANTLCAVLGGDEILASLREHLGIEPGGTTDDEQITLERLECNAACDYAPVVMVNWEYYDNSTPTSARELVDRLRNGDVPQPTRGGPVCGFRDTERALAGLPERTPRSPVGPSAGTASLAGLHVARERGMHAPDRSEPGRSEGGPS</sequence>